<keyword evidence="3" id="KW-0342">GTP-binding</keyword>
<organism evidence="7 8">
    <name type="scientific">Camelina sativa</name>
    <name type="common">False flax</name>
    <name type="synonym">Myagrum sativum</name>
    <dbReference type="NCBI Taxonomy" id="90675"/>
    <lineage>
        <taxon>Eukaryota</taxon>
        <taxon>Viridiplantae</taxon>
        <taxon>Streptophyta</taxon>
        <taxon>Embryophyta</taxon>
        <taxon>Tracheophyta</taxon>
        <taxon>Spermatophyta</taxon>
        <taxon>Magnoliopsida</taxon>
        <taxon>eudicotyledons</taxon>
        <taxon>Gunneridae</taxon>
        <taxon>Pentapetalae</taxon>
        <taxon>rosids</taxon>
        <taxon>malvids</taxon>
        <taxon>Brassicales</taxon>
        <taxon>Brassicaceae</taxon>
        <taxon>Camelineae</taxon>
        <taxon>Camelina</taxon>
    </lineage>
</organism>
<reference evidence="7" key="2">
    <citation type="journal article" date="2014" name="Nat. Commun.">
        <title>The emerging biofuel crop Camelina sativa retains a highly undifferentiated hexaploid genome structure.</title>
        <authorList>
            <person name="Kagale S."/>
            <person name="Koh C."/>
            <person name="Nixon J."/>
            <person name="Bollina V."/>
            <person name="Clarke W.E."/>
            <person name="Tuteja R."/>
            <person name="Spillane C."/>
            <person name="Robinson S.J."/>
            <person name="Links M.G."/>
            <person name="Clarke C."/>
            <person name="Higgins E.E."/>
            <person name="Huebert T."/>
            <person name="Sharpe A.G."/>
            <person name="Parkin I.A."/>
        </authorList>
    </citation>
    <scope>NUCLEOTIDE SEQUENCE [LARGE SCALE GENOMIC DNA]</scope>
    <source>
        <strain evidence="7">r\DH55</strain>
    </source>
</reference>
<dbReference type="PANTHER" id="PTHR10903:SF146">
    <property type="entry name" value="AIG1-LIKE PROTEIN_ 48352-49494-RELATED"/>
    <property type="match status" value="1"/>
</dbReference>
<feature type="region of interest" description="Disordered" evidence="5">
    <location>
        <begin position="1"/>
        <end position="34"/>
    </location>
</feature>
<dbReference type="Proteomes" id="UP000694864">
    <property type="component" value="Chromosome 3"/>
</dbReference>
<reference evidence="8 9" key="3">
    <citation type="submission" date="2025-05" db="UniProtKB">
        <authorList>
            <consortium name="RefSeq"/>
        </authorList>
    </citation>
    <scope>IDENTIFICATION</scope>
    <source>
        <tissue evidence="8 9">Leaf</tissue>
    </source>
</reference>
<feature type="domain" description="AIG1-type G" evidence="6">
    <location>
        <begin position="41"/>
        <end position="249"/>
    </location>
</feature>
<evidence type="ECO:0000256" key="3">
    <source>
        <dbReference type="ARBA" id="ARBA00023134"/>
    </source>
</evidence>
<evidence type="ECO:0000256" key="2">
    <source>
        <dbReference type="ARBA" id="ARBA00022741"/>
    </source>
</evidence>
<evidence type="ECO:0000259" key="6">
    <source>
        <dbReference type="PROSITE" id="PS51720"/>
    </source>
</evidence>
<dbReference type="Pfam" id="PF04548">
    <property type="entry name" value="AIG1"/>
    <property type="match status" value="1"/>
</dbReference>
<keyword evidence="7" id="KW-1185">Reference proteome</keyword>
<keyword evidence="4" id="KW-0175">Coiled coil</keyword>
<dbReference type="GeneID" id="104777389"/>
<dbReference type="InterPro" id="IPR045058">
    <property type="entry name" value="GIMA/IAN/Toc"/>
</dbReference>
<evidence type="ECO:0000256" key="1">
    <source>
        <dbReference type="ARBA" id="ARBA00008535"/>
    </source>
</evidence>
<feature type="coiled-coil region" evidence="4">
    <location>
        <begin position="214"/>
        <end position="321"/>
    </location>
</feature>
<name>A0ABM0YEY8_CAMSA</name>
<dbReference type="PANTHER" id="PTHR10903">
    <property type="entry name" value="GTPASE, IMAP FAMILY MEMBER-RELATED"/>
    <property type="match status" value="1"/>
</dbReference>
<reference evidence="7" key="1">
    <citation type="journal article" date="1997" name="Nucleic Acids Res.">
        <title>tRNAscan-SE: a program for improved detection of transfer RNA genes in genomic sequence.</title>
        <authorList>
            <person name="Lowe T.M."/>
            <person name="Eddy S.R."/>
        </authorList>
    </citation>
    <scope>NUCLEOTIDE SEQUENCE [LARGE SCALE GENOMIC DNA]</scope>
    <source>
        <strain evidence="7">r\DH55</strain>
    </source>
</reference>
<sequence>MANDQKNGEFFPAKEEHKKDDAPAAPAKKDDKNEYVVSHSHPIENIVLVGRTGNGKSATGNTIVGTKVFKSKSKASGVTTECHAVRTVTPEGPILNVIDTPGLFDLSQSADFIGKEIVRCLTLADGGLHAVLLVLSARTRMSQEEEMVLSTLQVLFGSKIVDYLIVVFTGGDVLEDDGMTLQEYLGDNLPDFLKRVLILCGERMILFDNKTKDEEKKRKQVHELLKLIDQVREKNRNVPYTDEMYYKIKEENDRHEREEEALKSKSYSEEKFEALRKELQLTNERNLKAMADMLEKNMRIANEAQQKLFEKREKEQELSLREKYELLEKLKHMEGRMRDQMEAQMRTIQGCNIL</sequence>
<accession>A0ABM0YEY8</accession>
<evidence type="ECO:0000313" key="8">
    <source>
        <dbReference type="RefSeq" id="XP_010499930.1"/>
    </source>
</evidence>
<dbReference type="InterPro" id="IPR006703">
    <property type="entry name" value="G_AIG1"/>
</dbReference>
<keyword evidence="2" id="KW-0547">Nucleotide-binding</keyword>
<comment type="similarity">
    <text evidence="1">Belongs to the TRAFAC class TrmE-Era-EngA-EngB-Septin-like GTPase superfamily. AIG1/Toc34/Toc159-like paraseptin GTPase family. IAN subfamily.</text>
</comment>
<dbReference type="PROSITE" id="PS51720">
    <property type="entry name" value="G_AIG1"/>
    <property type="match status" value="1"/>
</dbReference>
<dbReference type="SUPFAM" id="SSF52540">
    <property type="entry name" value="P-loop containing nucleoside triphosphate hydrolases"/>
    <property type="match status" value="1"/>
</dbReference>
<evidence type="ECO:0000256" key="5">
    <source>
        <dbReference type="SAM" id="MobiDB-lite"/>
    </source>
</evidence>
<dbReference type="RefSeq" id="XP_010499930.1">
    <property type="nucleotide sequence ID" value="XM_010501628.1"/>
</dbReference>
<dbReference type="Gene3D" id="3.40.50.300">
    <property type="entry name" value="P-loop containing nucleotide triphosphate hydrolases"/>
    <property type="match status" value="1"/>
</dbReference>
<evidence type="ECO:0000313" key="9">
    <source>
        <dbReference type="RefSeq" id="XP_010499931.1"/>
    </source>
</evidence>
<protein>
    <submittedName>
        <fullName evidence="8 9">Immune-associated nucleotide-binding protein 8-like</fullName>
    </submittedName>
</protein>
<proteinExistence type="inferred from homology"/>
<dbReference type="CDD" id="cd01852">
    <property type="entry name" value="AIG1"/>
    <property type="match status" value="1"/>
</dbReference>
<evidence type="ECO:0000256" key="4">
    <source>
        <dbReference type="SAM" id="Coils"/>
    </source>
</evidence>
<gene>
    <name evidence="8 9" type="primary">LOC104777389</name>
</gene>
<dbReference type="RefSeq" id="XP_010499931.1">
    <property type="nucleotide sequence ID" value="XM_010501629.2"/>
</dbReference>
<dbReference type="InterPro" id="IPR027417">
    <property type="entry name" value="P-loop_NTPase"/>
</dbReference>
<evidence type="ECO:0000313" key="7">
    <source>
        <dbReference type="Proteomes" id="UP000694864"/>
    </source>
</evidence>
<feature type="compositionally biased region" description="Basic and acidic residues" evidence="5">
    <location>
        <begin position="12"/>
        <end position="34"/>
    </location>
</feature>